<comment type="caution">
    <text evidence="3">The sequence shown here is derived from an EMBL/GenBank/DDBJ whole genome shotgun (WGS) entry which is preliminary data.</text>
</comment>
<evidence type="ECO:0000313" key="4">
    <source>
        <dbReference type="Proteomes" id="UP000198287"/>
    </source>
</evidence>
<dbReference type="CDD" id="cd00037">
    <property type="entry name" value="CLECT"/>
    <property type="match status" value="2"/>
</dbReference>
<proteinExistence type="predicted"/>
<keyword evidence="1" id="KW-0732">Signal</keyword>
<dbReference type="InterPro" id="IPR001304">
    <property type="entry name" value="C-type_lectin-like"/>
</dbReference>
<organism evidence="3 4">
    <name type="scientific">Folsomia candida</name>
    <name type="common">Springtail</name>
    <dbReference type="NCBI Taxonomy" id="158441"/>
    <lineage>
        <taxon>Eukaryota</taxon>
        <taxon>Metazoa</taxon>
        <taxon>Ecdysozoa</taxon>
        <taxon>Arthropoda</taxon>
        <taxon>Hexapoda</taxon>
        <taxon>Collembola</taxon>
        <taxon>Entomobryomorpha</taxon>
        <taxon>Isotomoidea</taxon>
        <taxon>Isotomidae</taxon>
        <taxon>Proisotominae</taxon>
        <taxon>Folsomia</taxon>
    </lineage>
</organism>
<dbReference type="AlphaFoldDB" id="A0A226DEM7"/>
<dbReference type="InterPro" id="IPR016187">
    <property type="entry name" value="CTDL_fold"/>
</dbReference>
<evidence type="ECO:0000256" key="1">
    <source>
        <dbReference type="SAM" id="SignalP"/>
    </source>
</evidence>
<feature type="chain" id="PRO_5013370751" evidence="1">
    <location>
        <begin position="20"/>
        <end position="276"/>
    </location>
</feature>
<dbReference type="EMBL" id="LNIX01000023">
    <property type="protein sequence ID" value="OXA43314.1"/>
    <property type="molecule type" value="Genomic_DNA"/>
</dbReference>
<sequence length="276" mass="30769">MASKLGLLMVLWGVAQLESAVIPKETYYTFLGTYGRLGKGGKYDEVDYYVTFNSKVPIDAERDCEAVFAAHGGGSLVEFGDVAEMDAVNRWLDQYGAGLLYWTGGVYDAIDGYYWKESNEIMTAPVIQHILVTSPPRKVDQLVFSHDSSRRYHMELRPNSNAEAYICEVKRPEKAKSTVETQEKYDCILERIRLAGLPDDTNYWTAGNDLGHEGDFLWDGVGTRVAQFYPAGNGQPDNMGGHENCVSVRKVFPGAVQSAHCMNDEVCDLKFATLCE</sequence>
<gene>
    <name evidence="3" type="ORF">Fcan01_22037</name>
</gene>
<dbReference type="Proteomes" id="UP000198287">
    <property type="component" value="Unassembled WGS sequence"/>
</dbReference>
<keyword evidence="4" id="KW-1185">Reference proteome</keyword>
<feature type="signal peptide" evidence="1">
    <location>
        <begin position="1"/>
        <end position="19"/>
    </location>
</feature>
<dbReference type="Gene3D" id="3.10.100.10">
    <property type="entry name" value="Mannose-Binding Protein A, subunit A"/>
    <property type="match status" value="2"/>
</dbReference>
<dbReference type="SUPFAM" id="SSF56436">
    <property type="entry name" value="C-type lectin-like"/>
    <property type="match status" value="2"/>
</dbReference>
<reference evidence="3 4" key="1">
    <citation type="submission" date="2015-12" db="EMBL/GenBank/DDBJ databases">
        <title>The genome of Folsomia candida.</title>
        <authorList>
            <person name="Faddeeva A."/>
            <person name="Derks M.F."/>
            <person name="Anvar Y."/>
            <person name="Smit S."/>
            <person name="Van Straalen N."/>
            <person name="Roelofs D."/>
        </authorList>
    </citation>
    <scope>NUCLEOTIDE SEQUENCE [LARGE SCALE GENOMIC DNA]</scope>
    <source>
        <strain evidence="3 4">VU population</strain>
        <tissue evidence="3">Whole body</tissue>
    </source>
</reference>
<dbReference type="OrthoDB" id="6340082at2759"/>
<dbReference type="PROSITE" id="PS50041">
    <property type="entry name" value="C_TYPE_LECTIN_2"/>
    <property type="match status" value="1"/>
</dbReference>
<evidence type="ECO:0000259" key="2">
    <source>
        <dbReference type="PROSITE" id="PS50041"/>
    </source>
</evidence>
<dbReference type="InterPro" id="IPR016186">
    <property type="entry name" value="C-type_lectin-like/link_sf"/>
</dbReference>
<name>A0A226DEM7_FOLCA</name>
<protein>
    <submittedName>
        <fullName evidence="3">Perlucin</fullName>
    </submittedName>
</protein>
<feature type="domain" description="C-type lectin" evidence="2">
    <location>
        <begin position="167"/>
        <end position="276"/>
    </location>
</feature>
<evidence type="ECO:0000313" key="3">
    <source>
        <dbReference type="EMBL" id="OXA43314.1"/>
    </source>
</evidence>
<accession>A0A226DEM7</accession>